<evidence type="ECO:0000313" key="4">
    <source>
        <dbReference type="Proteomes" id="UP000198639"/>
    </source>
</evidence>
<keyword evidence="1" id="KW-0732">Signal</keyword>
<protein>
    <submittedName>
        <fullName evidence="3">VPLPA-CTERM protein sorting domain-containing protein</fullName>
    </submittedName>
</protein>
<evidence type="ECO:0000259" key="2">
    <source>
        <dbReference type="Pfam" id="PF07589"/>
    </source>
</evidence>
<feature type="domain" description="Ice-binding protein C-terminal" evidence="2">
    <location>
        <begin position="247"/>
        <end position="270"/>
    </location>
</feature>
<dbReference type="Pfam" id="PF07589">
    <property type="entry name" value="PEP-CTERM"/>
    <property type="match status" value="1"/>
</dbReference>
<accession>A0A1I1N6P2</accession>
<organism evidence="3 4">
    <name type="scientific">Massilia yuzhufengensis</name>
    <dbReference type="NCBI Taxonomy" id="1164594"/>
    <lineage>
        <taxon>Bacteria</taxon>
        <taxon>Pseudomonadati</taxon>
        <taxon>Pseudomonadota</taxon>
        <taxon>Betaproteobacteria</taxon>
        <taxon>Burkholderiales</taxon>
        <taxon>Oxalobacteraceae</taxon>
        <taxon>Telluria group</taxon>
        <taxon>Massilia</taxon>
    </lineage>
</organism>
<evidence type="ECO:0000313" key="3">
    <source>
        <dbReference type="EMBL" id="SFC92862.1"/>
    </source>
</evidence>
<feature type="chain" id="PRO_5011772894" evidence="1">
    <location>
        <begin position="21"/>
        <end position="275"/>
    </location>
</feature>
<dbReference type="InterPro" id="IPR013424">
    <property type="entry name" value="Ice-binding_C"/>
</dbReference>
<dbReference type="NCBIfam" id="TIGR02595">
    <property type="entry name" value="PEP_CTERM"/>
    <property type="match status" value="1"/>
</dbReference>
<dbReference type="Proteomes" id="UP000198639">
    <property type="component" value="Unassembled WGS sequence"/>
</dbReference>
<keyword evidence="4" id="KW-1185">Reference proteome</keyword>
<reference evidence="4" key="1">
    <citation type="submission" date="2016-10" db="EMBL/GenBank/DDBJ databases">
        <authorList>
            <person name="Varghese N."/>
            <person name="Submissions S."/>
        </authorList>
    </citation>
    <scope>NUCLEOTIDE SEQUENCE [LARGE SCALE GENOMIC DNA]</scope>
    <source>
        <strain evidence="4">CGMCC 1.12041</strain>
    </source>
</reference>
<proteinExistence type="predicted"/>
<name>A0A1I1N6P2_9BURK</name>
<dbReference type="RefSeq" id="WP_218147591.1">
    <property type="nucleotide sequence ID" value="NZ_FOLD01000012.1"/>
</dbReference>
<feature type="signal peptide" evidence="1">
    <location>
        <begin position="1"/>
        <end position="20"/>
    </location>
</feature>
<sequence length="275" mass="28709">MNFARSLVLLATLAATSAGASPLFNGNAVVPGKEASGMKVLYEFNIGAINPQYQYGNSISYTVNNLASIAAGYTRIGYYVEVSSGPQKGQFVYVSMDSFDSNAARLALPHNVNNQVARQNLVANANIYSNNTTITQGTGLGQVGLEMWSSNYAQGTTGYVPGGSGGLFDFNDSGFSTAAGHGSFQIHNTGAGQTLFAWNDFGSQNANQRSEFGIGNASALGYVHNDWTFSDLGQTGIVQIVVGTPADVPEPVSLSLLGLGLAGLGVARRRKARAG</sequence>
<dbReference type="AlphaFoldDB" id="A0A1I1N6P2"/>
<gene>
    <name evidence="3" type="ORF">SAMN05216204_11288</name>
</gene>
<dbReference type="EMBL" id="FOLD01000012">
    <property type="protein sequence ID" value="SFC92862.1"/>
    <property type="molecule type" value="Genomic_DNA"/>
</dbReference>
<evidence type="ECO:0000256" key="1">
    <source>
        <dbReference type="SAM" id="SignalP"/>
    </source>
</evidence>
<dbReference type="STRING" id="1164594.SAMN05216204_11288"/>